<feature type="coiled-coil region" evidence="1">
    <location>
        <begin position="90"/>
        <end position="124"/>
    </location>
</feature>
<evidence type="ECO:0000256" key="1">
    <source>
        <dbReference type="SAM" id="Coils"/>
    </source>
</evidence>
<proteinExistence type="predicted"/>
<gene>
    <name evidence="3" type="ORF">GCM10007989_09370</name>
</gene>
<keyword evidence="1" id="KW-0175">Coiled coil</keyword>
<organism evidence="3 4">
    <name type="scientific">Devosia pacifica</name>
    <dbReference type="NCBI Taxonomy" id="1335967"/>
    <lineage>
        <taxon>Bacteria</taxon>
        <taxon>Pseudomonadati</taxon>
        <taxon>Pseudomonadota</taxon>
        <taxon>Alphaproteobacteria</taxon>
        <taxon>Hyphomicrobiales</taxon>
        <taxon>Devosiaceae</taxon>
        <taxon>Devosia</taxon>
    </lineage>
</organism>
<dbReference type="Proteomes" id="UP000646579">
    <property type="component" value="Unassembled WGS sequence"/>
</dbReference>
<reference evidence="3" key="2">
    <citation type="submission" date="2020-09" db="EMBL/GenBank/DDBJ databases">
        <authorList>
            <person name="Sun Q."/>
            <person name="Kim S."/>
        </authorList>
    </citation>
    <scope>NUCLEOTIDE SEQUENCE</scope>
    <source>
        <strain evidence="3">KCTC 32437</strain>
    </source>
</reference>
<sequence length="130" mass="13748">MAQGGDEHVERLIRELLGTGEMNADSVADLERMRAENEAGTLDEDDRAYLEAFHQRIMASRAGAPIGEADLESSETGTAPVDHQDAGAGGDTAAARIAELEAELAAALARAEAAEAELERLRSLTDKATE</sequence>
<keyword evidence="4" id="KW-1185">Reference proteome</keyword>
<reference evidence="3" key="1">
    <citation type="journal article" date="2014" name="Int. J. Syst. Evol. Microbiol.">
        <title>Complete genome sequence of Corynebacterium casei LMG S-19264T (=DSM 44701T), isolated from a smear-ripened cheese.</title>
        <authorList>
            <consortium name="US DOE Joint Genome Institute (JGI-PGF)"/>
            <person name="Walter F."/>
            <person name="Albersmeier A."/>
            <person name="Kalinowski J."/>
            <person name="Ruckert C."/>
        </authorList>
    </citation>
    <scope>NUCLEOTIDE SEQUENCE</scope>
    <source>
        <strain evidence="3">KCTC 32437</strain>
    </source>
</reference>
<accession>A0A918VP35</accession>
<name>A0A918VP35_9HYPH</name>
<comment type="caution">
    <text evidence="3">The sequence shown here is derived from an EMBL/GenBank/DDBJ whole genome shotgun (WGS) entry which is preliminary data.</text>
</comment>
<dbReference type="EMBL" id="BMZE01000001">
    <property type="protein sequence ID" value="GHA16460.1"/>
    <property type="molecule type" value="Genomic_DNA"/>
</dbReference>
<dbReference type="AlphaFoldDB" id="A0A918VP35"/>
<evidence type="ECO:0000256" key="2">
    <source>
        <dbReference type="SAM" id="MobiDB-lite"/>
    </source>
</evidence>
<feature type="region of interest" description="Disordered" evidence="2">
    <location>
        <begin position="69"/>
        <end position="90"/>
    </location>
</feature>
<evidence type="ECO:0000313" key="4">
    <source>
        <dbReference type="Proteomes" id="UP000646579"/>
    </source>
</evidence>
<protein>
    <submittedName>
        <fullName evidence="3">Uncharacterized protein</fullName>
    </submittedName>
</protein>
<evidence type="ECO:0000313" key="3">
    <source>
        <dbReference type="EMBL" id="GHA16460.1"/>
    </source>
</evidence>
<dbReference type="RefSeq" id="WP_189423852.1">
    <property type="nucleotide sequence ID" value="NZ_BMZE01000001.1"/>
</dbReference>